<keyword evidence="3" id="KW-1185">Reference proteome</keyword>
<dbReference type="HOGENOM" id="CLU_073833_2_0_6"/>
<evidence type="ECO:0000313" key="2">
    <source>
        <dbReference type="EMBL" id="AFJ47158.1"/>
    </source>
</evidence>
<dbReference type="EMBL" id="CP001560">
    <property type="protein sequence ID" value="AFJ47158.1"/>
    <property type="molecule type" value="Genomic_DNA"/>
</dbReference>
<dbReference type="STRING" id="630626.EBL_c20670"/>
<dbReference type="RefSeq" id="WP_002440807.1">
    <property type="nucleotide sequence ID" value="NC_017910.1"/>
</dbReference>
<dbReference type="SUPFAM" id="SSF53955">
    <property type="entry name" value="Lysozyme-like"/>
    <property type="match status" value="1"/>
</dbReference>
<dbReference type="Pfam" id="PF00182">
    <property type="entry name" value="Glyco_hydro_19"/>
    <property type="match status" value="1"/>
</dbReference>
<proteinExistence type="predicted"/>
<dbReference type="Proteomes" id="UP000001955">
    <property type="component" value="Chromosome"/>
</dbReference>
<sequence length="210" mass="22728">MNQQQFQRAAGISAGLAARWYPHVSAALKEFGISSPADVAMFIAQIGHESGGFKRLVESLNYAADRLVPVFGRHRITEQQALALGRTAGQQANQKAIANLVYGGEWGKENLGNRAPGDGWKYRGRGLKQITGRTNYLDCGIALKIDLVANPELLEQDSYAARSAAWFYSAKGCLRYTGNLSRVTRIINGGANGLSARRRKFGLALSALTG</sequence>
<feature type="domain" description="Glycoside hydrolase family 19 catalytic" evidence="1">
    <location>
        <begin position="119"/>
        <end position="169"/>
    </location>
</feature>
<dbReference type="GO" id="GO:0016998">
    <property type="term" value="P:cell wall macromolecule catabolic process"/>
    <property type="evidence" value="ECO:0007669"/>
    <property type="project" value="InterPro"/>
</dbReference>
<dbReference type="eggNOG" id="COG3179">
    <property type="taxonomic scope" value="Bacteria"/>
</dbReference>
<dbReference type="Gene3D" id="1.10.530.10">
    <property type="match status" value="1"/>
</dbReference>
<protein>
    <submittedName>
        <fullName evidence="2">Putative bacteriophage protein</fullName>
    </submittedName>
</protein>
<dbReference type="InterPro" id="IPR052354">
    <property type="entry name" value="Cell_Wall_Dynamics_Protein"/>
</dbReference>
<accession>I2B9F4</accession>
<dbReference type="PANTHER" id="PTHR34408">
    <property type="entry name" value="FAMILY PROTEIN, PUTATIVE-RELATED"/>
    <property type="match status" value="1"/>
</dbReference>
<name>I2B9F4_SHIBC</name>
<accession>K6WFZ6</accession>
<dbReference type="KEGG" id="ebt:EBL_c20670"/>
<dbReference type="OrthoDB" id="9798982at2"/>
<dbReference type="InterPro" id="IPR023346">
    <property type="entry name" value="Lysozyme-like_dom_sf"/>
</dbReference>
<evidence type="ECO:0000313" key="3">
    <source>
        <dbReference type="Proteomes" id="UP000001955"/>
    </source>
</evidence>
<evidence type="ECO:0000259" key="1">
    <source>
        <dbReference type="Pfam" id="PF00182"/>
    </source>
</evidence>
<gene>
    <name evidence="2" type="ordered locus">EBL_c20670</name>
</gene>
<dbReference type="GO" id="GO:0006032">
    <property type="term" value="P:chitin catabolic process"/>
    <property type="evidence" value="ECO:0007669"/>
    <property type="project" value="InterPro"/>
</dbReference>
<dbReference type="PANTHER" id="PTHR34408:SF1">
    <property type="entry name" value="GLYCOSYL HYDROLASE FAMILY 19 DOMAIN-CONTAINING PROTEIN HI_1415"/>
    <property type="match status" value="1"/>
</dbReference>
<dbReference type="PATRIC" id="fig|630626.3.peg.2010"/>
<dbReference type="AlphaFoldDB" id="I2B9F4"/>
<organism evidence="2 3">
    <name type="scientific">Shimwellia blattae (strain ATCC 29907 / DSM 4481 / JCM 1650 / NBRC 105725 / CDC 9005-74)</name>
    <name type="common">Escherichia blattae</name>
    <dbReference type="NCBI Taxonomy" id="630626"/>
    <lineage>
        <taxon>Bacteria</taxon>
        <taxon>Pseudomonadati</taxon>
        <taxon>Pseudomonadota</taxon>
        <taxon>Gammaproteobacteria</taxon>
        <taxon>Enterobacterales</taxon>
        <taxon>Enterobacteriaceae</taxon>
        <taxon>Shimwellia</taxon>
    </lineage>
</organism>
<reference evidence="2 3" key="1">
    <citation type="journal article" date="2012" name="J. Bacteriol.">
        <title>Complete genome sequence of the B12-producing Shimwellia blattae strain DSM 4481, isolated from a cockroach.</title>
        <authorList>
            <person name="Brzuszkiewicz E."/>
            <person name="Waschkowitz T."/>
            <person name="Wiezer A."/>
            <person name="Daniel R."/>
        </authorList>
    </citation>
    <scope>NUCLEOTIDE SEQUENCE [LARGE SCALE GENOMIC DNA]</scope>
    <source>
        <strain evidence="3">ATCC 29907 / DSM 4481 / JCM 1650 / NBRC 105725 / CDC 9005-74</strain>
    </source>
</reference>
<dbReference type="GO" id="GO:0004568">
    <property type="term" value="F:chitinase activity"/>
    <property type="evidence" value="ECO:0007669"/>
    <property type="project" value="InterPro"/>
</dbReference>
<dbReference type="InterPro" id="IPR000726">
    <property type="entry name" value="Glyco_hydro_19_cat"/>
</dbReference>